<dbReference type="Proteomes" id="UP000758701">
    <property type="component" value="Unassembled WGS sequence"/>
</dbReference>
<comment type="caution">
    <text evidence="1">The sequence shown here is derived from an EMBL/GenBank/DDBJ whole genome shotgun (WGS) entry which is preliminary data.</text>
</comment>
<reference evidence="1 2" key="1">
    <citation type="submission" date="2021-06" db="EMBL/GenBank/DDBJ databases">
        <title>Ecological speciation of a Streptomyces species isolated from different habitats and geographic origins.</title>
        <authorList>
            <person name="Wang J."/>
        </authorList>
    </citation>
    <scope>NUCLEOTIDE SEQUENCE [LARGE SCALE GENOMIC DNA]</scope>
    <source>
        <strain evidence="1 2">FXJ8.012</strain>
    </source>
</reference>
<proteinExistence type="predicted"/>
<dbReference type="CDD" id="cd18705">
    <property type="entry name" value="PIN_VapC-like"/>
    <property type="match status" value="1"/>
</dbReference>
<accession>A0ABS7WE33</accession>
<name>A0ABS7WE33_STROV</name>
<gene>
    <name evidence="1" type="ORF">KVH32_34390</name>
</gene>
<dbReference type="EMBL" id="JAHSTP010000025">
    <property type="protein sequence ID" value="MBZ6156211.1"/>
    <property type="molecule type" value="Genomic_DNA"/>
</dbReference>
<keyword evidence="2" id="KW-1185">Reference proteome</keyword>
<dbReference type="RefSeq" id="WP_224310522.1">
    <property type="nucleotide sequence ID" value="NZ_JAHSST010000039.1"/>
</dbReference>
<organism evidence="1 2">
    <name type="scientific">Streptomyces olivaceus</name>
    <dbReference type="NCBI Taxonomy" id="47716"/>
    <lineage>
        <taxon>Bacteria</taxon>
        <taxon>Bacillati</taxon>
        <taxon>Actinomycetota</taxon>
        <taxon>Actinomycetes</taxon>
        <taxon>Kitasatosporales</taxon>
        <taxon>Streptomycetaceae</taxon>
        <taxon>Streptomyces</taxon>
    </lineage>
</organism>
<protein>
    <recommendedName>
        <fullName evidence="3">PIN domain-containing protein</fullName>
    </recommendedName>
</protein>
<evidence type="ECO:0000313" key="1">
    <source>
        <dbReference type="EMBL" id="MBZ6156211.1"/>
    </source>
</evidence>
<sequence>MYSSAYPVPLTGGGFRLGVFDTSVLTSDVTAALKRGQPSSILAGMRHGTLRGFIPHYVWAEVPRVLADRKREGGAFDLAQAERLWWQQYVPLLHVVCVDGLPMTAAAHKLAHEDISDVGILQLAGVLAPVVLLAADRDLIRQGAAVPNWEAIRAVLGRIGKAEAGMQGSTSTILGAGYGLAGAVRLARSHPVAATVAVAAASTYAYFNRSRFSSDTRSKLARFGTEAFKTLGEPFVQHEVHGRDWDQAQRGTAGDDVLSQVARLLARAPEPMSRTDILAALPAAVQEPHRRQMDGLGRLLHRFPAFHQAAPGRWQLGRNNMQITAPPWA</sequence>
<evidence type="ECO:0000313" key="2">
    <source>
        <dbReference type="Proteomes" id="UP000758701"/>
    </source>
</evidence>
<evidence type="ECO:0008006" key="3">
    <source>
        <dbReference type="Google" id="ProtNLM"/>
    </source>
</evidence>